<comment type="caution">
    <text evidence="3">The sequence shown here is derived from an EMBL/GenBank/DDBJ whole genome shotgun (WGS) entry which is preliminary data.</text>
</comment>
<dbReference type="Proteomes" id="UP000236291">
    <property type="component" value="Unassembled WGS sequence"/>
</dbReference>
<evidence type="ECO:0000313" key="4">
    <source>
        <dbReference type="Proteomes" id="UP000236291"/>
    </source>
</evidence>
<evidence type="ECO:0000256" key="1">
    <source>
        <dbReference type="SAM" id="MobiDB-lite"/>
    </source>
</evidence>
<dbReference type="PANTHER" id="PTHR37372">
    <property type="entry name" value="OS06G0316800 PROTEIN"/>
    <property type="match status" value="1"/>
</dbReference>
<dbReference type="InterPro" id="IPR010800">
    <property type="entry name" value="GRP"/>
</dbReference>
<dbReference type="AlphaFoldDB" id="A0A2K3MG17"/>
<feature type="signal peptide" evidence="2">
    <location>
        <begin position="1"/>
        <end position="24"/>
    </location>
</feature>
<feature type="chain" id="PRO_5014474582" evidence="2">
    <location>
        <begin position="25"/>
        <end position="90"/>
    </location>
</feature>
<feature type="non-terminal residue" evidence="3">
    <location>
        <position position="90"/>
    </location>
</feature>
<reference evidence="3 4" key="1">
    <citation type="journal article" date="2014" name="Am. J. Bot.">
        <title>Genome assembly and annotation for red clover (Trifolium pratense; Fabaceae).</title>
        <authorList>
            <person name="Istvanek J."/>
            <person name="Jaros M."/>
            <person name="Krenek A."/>
            <person name="Repkova J."/>
        </authorList>
    </citation>
    <scope>NUCLEOTIDE SEQUENCE [LARGE SCALE GENOMIC DNA]</scope>
    <source>
        <strain evidence="4">cv. Tatra</strain>
        <tissue evidence="3">Young leaves</tissue>
    </source>
</reference>
<evidence type="ECO:0000256" key="2">
    <source>
        <dbReference type="SAM" id="SignalP"/>
    </source>
</evidence>
<feature type="compositionally biased region" description="Basic and acidic residues" evidence="1">
    <location>
        <begin position="26"/>
        <end position="39"/>
    </location>
</feature>
<reference evidence="3 4" key="2">
    <citation type="journal article" date="2017" name="Front. Plant Sci.">
        <title>Gene Classification and Mining of Molecular Markers Useful in Red Clover (Trifolium pratense) Breeding.</title>
        <authorList>
            <person name="Istvanek J."/>
            <person name="Dluhosova J."/>
            <person name="Dluhos P."/>
            <person name="Patkova L."/>
            <person name="Nedelnik J."/>
            <person name="Repkova J."/>
        </authorList>
    </citation>
    <scope>NUCLEOTIDE SEQUENCE [LARGE SCALE GENOMIC DNA]</scope>
    <source>
        <strain evidence="4">cv. Tatra</strain>
        <tissue evidence="3">Young leaves</tissue>
    </source>
</reference>
<dbReference type="PANTHER" id="PTHR37372:SF1">
    <property type="entry name" value="GEO07177P1"/>
    <property type="match status" value="1"/>
</dbReference>
<dbReference type="Pfam" id="PF07172">
    <property type="entry name" value="GRP"/>
    <property type="match status" value="1"/>
</dbReference>
<dbReference type="InterPro" id="IPR052872">
    <property type="entry name" value="ESR_Regulator"/>
</dbReference>
<dbReference type="ExpressionAtlas" id="A0A2K3MG17">
    <property type="expression patterns" value="baseline"/>
</dbReference>
<feature type="region of interest" description="Disordered" evidence="1">
    <location>
        <begin position="26"/>
        <end position="53"/>
    </location>
</feature>
<evidence type="ECO:0000313" key="3">
    <source>
        <dbReference type="EMBL" id="PNX89723.1"/>
    </source>
</evidence>
<protein>
    <submittedName>
        <fullName evidence="3">Cold and drought-regulated protein CORA</fullName>
    </submittedName>
</protein>
<sequence length="90" mass="9169">MDSKKAMLIGLLAMVLLISSEVSARDLAETSSDTKKEVVEQTNEVNDAKYGGGGYHNGGGYNNGGGYHNGGGYNNGGGYHNGGGGGYHNG</sequence>
<dbReference type="EMBL" id="ASHM01060699">
    <property type="protein sequence ID" value="PNX89723.1"/>
    <property type="molecule type" value="Genomic_DNA"/>
</dbReference>
<name>A0A2K3MG17_TRIPR</name>
<accession>A0A2K3MG17</accession>
<proteinExistence type="predicted"/>
<gene>
    <name evidence="3" type="ORF">L195_g045845</name>
</gene>
<organism evidence="3 4">
    <name type="scientific">Trifolium pratense</name>
    <name type="common">Red clover</name>
    <dbReference type="NCBI Taxonomy" id="57577"/>
    <lineage>
        <taxon>Eukaryota</taxon>
        <taxon>Viridiplantae</taxon>
        <taxon>Streptophyta</taxon>
        <taxon>Embryophyta</taxon>
        <taxon>Tracheophyta</taxon>
        <taxon>Spermatophyta</taxon>
        <taxon>Magnoliopsida</taxon>
        <taxon>eudicotyledons</taxon>
        <taxon>Gunneridae</taxon>
        <taxon>Pentapetalae</taxon>
        <taxon>rosids</taxon>
        <taxon>fabids</taxon>
        <taxon>Fabales</taxon>
        <taxon>Fabaceae</taxon>
        <taxon>Papilionoideae</taxon>
        <taxon>50 kb inversion clade</taxon>
        <taxon>NPAAA clade</taxon>
        <taxon>Hologalegina</taxon>
        <taxon>IRL clade</taxon>
        <taxon>Trifolieae</taxon>
        <taxon>Trifolium</taxon>
    </lineage>
</organism>
<keyword evidence="2" id="KW-0732">Signal</keyword>